<name>A0A5B7EY28_PORTR</name>
<accession>A0A5B7EY28</accession>
<reference evidence="1 2" key="1">
    <citation type="submission" date="2019-05" db="EMBL/GenBank/DDBJ databases">
        <title>Another draft genome of Portunus trituberculatus and its Hox gene families provides insights of decapod evolution.</title>
        <authorList>
            <person name="Jeong J.-H."/>
            <person name="Song I."/>
            <person name="Kim S."/>
            <person name="Choi T."/>
            <person name="Kim D."/>
            <person name="Ryu S."/>
            <person name="Kim W."/>
        </authorList>
    </citation>
    <scope>NUCLEOTIDE SEQUENCE [LARGE SCALE GENOMIC DNA]</scope>
    <source>
        <tissue evidence="1">Muscle</tissue>
    </source>
</reference>
<evidence type="ECO:0000313" key="1">
    <source>
        <dbReference type="EMBL" id="MPC38077.1"/>
    </source>
</evidence>
<sequence>MQYFHPISCNRSSLLYLQADFVMRFQSHHIVSWIVKCHRTINEWKYQRNGIHNTATTIPAAVTK</sequence>
<keyword evidence="2" id="KW-1185">Reference proteome</keyword>
<protein>
    <submittedName>
        <fullName evidence="1">Uncharacterized protein</fullName>
    </submittedName>
</protein>
<dbReference type="AlphaFoldDB" id="A0A5B7EY28"/>
<proteinExistence type="predicted"/>
<evidence type="ECO:0000313" key="2">
    <source>
        <dbReference type="Proteomes" id="UP000324222"/>
    </source>
</evidence>
<dbReference type="Proteomes" id="UP000324222">
    <property type="component" value="Unassembled WGS sequence"/>
</dbReference>
<gene>
    <name evidence="1" type="ORF">E2C01_031578</name>
</gene>
<organism evidence="1 2">
    <name type="scientific">Portunus trituberculatus</name>
    <name type="common">Swimming crab</name>
    <name type="synonym">Neptunus trituberculatus</name>
    <dbReference type="NCBI Taxonomy" id="210409"/>
    <lineage>
        <taxon>Eukaryota</taxon>
        <taxon>Metazoa</taxon>
        <taxon>Ecdysozoa</taxon>
        <taxon>Arthropoda</taxon>
        <taxon>Crustacea</taxon>
        <taxon>Multicrustacea</taxon>
        <taxon>Malacostraca</taxon>
        <taxon>Eumalacostraca</taxon>
        <taxon>Eucarida</taxon>
        <taxon>Decapoda</taxon>
        <taxon>Pleocyemata</taxon>
        <taxon>Brachyura</taxon>
        <taxon>Eubrachyura</taxon>
        <taxon>Portunoidea</taxon>
        <taxon>Portunidae</taxon>
        <taxon>Portuninae</taxon>
        <taxon>Portunus</taxon>
    </lineage>
</organism>
<dbReference type="EMBL" id="VSRR010003968">
    <property type="protein sequence ID" value="MPC38077.1"/>
    <property type="molecule type" value="Genomic_DNA"/>
</dbReference>
<comment type="caution">
    <text evidence="1">The sequence shown here is derived from an EMBL/GenBank/DDBJ whole genome shotgun (WGS) entry which is preliminary data.</text>
</comment>